<dbReference type="Proteomes" id="UP000240357">
    <property type="component" value="Unassembled WGS sequence"/>
</dbReference>
<name>A0A2T2YAM8_9BACT</name>
<keyword evidence="2" id="KW-1185">Reference proteome</keyword>
<protein>
    <recommendedName>
        <fullName evidence="3">DUF1963 domain-containing protein</fullName>
    </recommendedName>
</protein>
<evidence type="ECO:0000313" key="1">
    <source>
        <dbReference type="EMBL" id="PSR52580.1"/>
    </source>
</evidence>
<accession>A0A2T2YAM8</accession>
<comment type="caution">
    <text evidence="1">The sequence shown here is derived from an EMBL/GenBank/DDBJ whole genome shotgun (WGS) entry which is preliminary data.</text>
</comment>
<reference evidence="1 2" key="1">
    <citation type="submission" date="2018-03" db="EMBL/GenBank/DDBJ databases">
        <title>Adhaeribacter sp. HMF7605 Genome sequencing and assembly.</title>
        <authorList>
            <person name="Kang H."/>
            <person name="Kang J."/>
            <person name="Cha I."/>
            <person name="Kim H."/>
            <person name="Joh K."/>
        </authorList>
    </citation>
    <scope>NUCLEOTIDE SEQUENCE [LARGE SCALE GENOMIC DNA]</scope>
    <source>
        <strain evidence="1 2">HMF7605</strain>
    </source>
</reference>
<gene>
    <name evidence="1" type="ORF">AHMF7605_03080</name>
</gene>
<evidence type="ECO:0008006" key="3">
    <source>
        <dbReference type="Google" id="ProtNLM"/>
    </source>
</evidence>
<dbReference type="RefSeq" id="WP_106926342.1">
    <property type="nucleotide sequence ID" value="NZ_PYFT01000001.1"/>
</dbReference>
<evidence type="ECO:0000313" key="2">
    <source>
        <dbReference type="Proteomes" id="UP000240357"/>
    </source>
</evidence>
<proteinExistence type="predicted"/>
<organism evidence="1 2">
    <name type="scientific">Adhaeribacter arboris</name>
    <dbReference type="NCBI Taxonomy" id="2072846"/>
    <lineage>
        <taxon>Bacteria</taxon>
        <taxon>Pseudomonadati</taxon>
        <taxon>Bacteroidota</taxon>
        <taxon>Cytophagia</taxon>
        <taxon>Cytophagales</taxon>
        <taxon>Hymenobacteraceae</taxon>
        <taxon>Adhaeribacter</taxon>
    </lineage>
</organism>
<dbReference type="EMBL" id="PYFT01000001">
    <property type="protein sequence ID" value="PSR52580.1"/>
    <property type="molecule type" value="Genomic_DNA"/>
</dbReference>
<sequence length="189" mass="22497">MNGIQFYPEYEDVFYDNIELYKKHFYPLATIDLSIVSKRLSGLIHIVYLNNDPYCNNSIRCYTGDYNIDLISFNLIDNKLQFTGDFTFFDTNENWMDYLEMDRKLYFERKEKLKNGLLDFSIVIKDLDLGKRPRYFKKDYWPLNKLGEKLKFICYIYSGDFIGVGRGDKDIFAFYDKNEKKIVIISIGG</sequence>
<dbReference type="AlphaFoldDB" id="A0A2T2YAM8"/>
<dbReference type="OrthoDB" id="1150828at2"/>